<evidence type="ECO:0000256" key="6">
    <source>
        <dbReference type="RuleBase" id="RU362079"/>
    </source>
</evidence>
<evidence type="ECO:0000313" key="8">
    <source>
        <dbReference type="EMBL" id="SEL16039.1"/>
    </source>
</evidence>
<keyword evidence="5 6" id="KW-0456">Lyase</keyword>
<dbReference type="InterPro" id="IPR006156">
    <property type="entry name" value="Dihydroneopterin_aldolase"/>
</dbReference>
<dbReference type="PANTHER" id="PTHR42844">
    <property type="entry name" value="DIHYDRONEOPTERIN ALDOLASE 1-RELATED"/>
    <property type="match status" value="1"/>
</dbReference>
<dbReference type="SMART" id="SM00905">
    <property type="entry name" value="FolB"/>
    <property type="match status" value="1"/>
</dbReference>
<comment type="pathway">
    <text evidence="2 6">Cofactor biosynthesis; tetrahydrofolate biosynthesis; 2-amino-4-hydroxy-6-hydroxymethyl-7,8-dihydropteridine diphosphate from 7,8-dihydroneopterin triphosphate: step 3/4.</text>
</comment>
<evidence type="ECO:0000256" key="5">
    <source>
        <dbReference type="ARBA" id="ARBA00023239"/>
    </source>
</evidence>
<comment type="catalytic activity">
    <reaction evidence="1 6">
        <text>7,8-dihydroneopterin = 6-hydroxymethyl-7,8-dihydropterin + glycolaldehyde</text>
        <dbReference type="Rhea" id="RHEA:10540"/>
        <dbReference type="ChEBI" id="CHEBI:17001"/>
        <dbReference type="ChEBI" id="CHEBI:17071"/>
        <dbReference type="ChEBI" id="CHEBI:44841"/>
        <dbReference type="EC" id="4.1.2.25"/>
    </reaction>
</comment>
<evidence type="ECO:0000256" key="3">
    <source>
        <dbReference type="ARBA" id="ARBA00005708"/>
    </source>
</evidence>
<keyword evidence="4 6" id="KW-0289">Folate biosynthesis</keyword>
<dbReference type="EC" id="4.1.2.25" evidence="6"/>
<evidence type="ECO:0000259" key="7">
    <source>
        <dbReference type="SMART" id="SM00905"/>
    </source>
</evidence>
<dbReference type="InterPro" id="IPR043133">
    <property type="entry name" value="GTP-CH-I_C/QueF"/>
</dbReference>
<dbReference type="Pfam" id="PF02152">
    <property type="entry name" value="FolB"/>
    <property type="match status" value="1"/>
</dbReference>
<dbReference type="STRING" id="332977.SAMN05421740_103685"/>
<reference evidence="9" key="1">
    <citation type="submission" date="2016-10" db="EMBL/GenBank/DDBJ databases">
        <authorList>
            <person name="Varghese N."/>
            <person name="Submissions S."/>
        </authorList>
    </citation>
    <scope>NUCLEOTIDE SEQUENCE [LARGE SCALE GENOMIC DNA]</scope>
    <source>
        <strain evidence="9">Jip14</strain>
    </source>
</reference>
<dbReference type="InterPro" id="IPR006157">
    <property type="entry name" value="FolB_dom"/>
</dbReference>
<dbReference type="RefSeq" id="WP_090605312.1">
    <property type="nucleotide sequence ID" value="NZ_FNZR01000003.1"/>
</dbReference>
<evidence type="ECO:0000256" key="1">
    <source>
        <dbReference type="ARBA" id="ARBA00001353"/>
    </source>
</evidence>
<keyword evidence="9" id="KW-1185">Reference proteome</keyword>
<dbReference type="NCBIfam" id="TIGR00526">
    <property type="entry name" value="folB_dom"/>
    <property type="match status" value="1"/>
</dbReference>
<comment type="function">
    <text evidence="6">Catalyzes the conversion of 7,8-dihydroneopterin to 6-hydroxymethyl-7,8-dihydropterin.</text>
</comment>
<evidence type="ECO:0000256" key="2">
    <source>
        <dbReference type="ARBA" id="ARBA00005013"/>
    </source>
</evidence>
<sequence>MGNIQQTVALTALRFYAYHGYYPEEQVLGNEFTVAIRVKFDKQHDGQEDLQNTVNYETLYTIAKTEMQQSRKLLETVAEAMLGRIRKDFPVVSEIEVSICKNHPPFGGDHAKAAVSLTWEQDKMS</sequence>
<dbReference type="AlphaFoldDB" id="A0A1H7MYC1"/>
<proteinExistence type="inferred from homology"/>
<dbReference type="Proteomes" id="UP000198916">
    <property type="component" value="Unassembled WGS sequence"/>
</dbReference>
<dbReference type="EMBL" id="FNZR01000003">
    <property type="protein sequence ID" value="SEL16039.1"/>
    <property type="molecule type" value="Genomic_DNA"/>
</dbReference>
<dbReference type="Gene3D" id="3.30.1130.10">
    <property type="match status" value="1"/>
</dbReference>
<gene>
    <name evidence="8" type="ORF">SAMN05421740_103685</name>
</gene>
<name>A0A1H7MYC1_9SPHI</name>
<evidence type="ECO:0000313" key="9">
    <source>
        <dbReference type="Proteomes" id="UP000198916"/>
    </source>
</evidence>
<dbReference type="NCBIfam" id="TIGR00525">
    <property type="entry name" value="folB"/>
    <property type="match status" value="1"/>
</dbReference>
<dbReference type="PANTHER" id="PTHR42844:SF1">
    <property type="entry name" value="DIHYDRONEOPTERIN ALDOLASE 1-RELATED"/>
    <property type="match status" value="1"/>
</dbReference>
<dbReference type="GO" id="GO:0005737">
    <property type="term" value="C:cytoplasm"/>
    <property type="evidence" value="ECO:0007669"/>
    <property type="project" value="TreeGrafter"/>
</dbReference>
<dbReference type="GO" id="GO:0004150">
    <property type="term" value="F:dihydroneopterin aldolase activity"/>
    <property type="evidence" value="ECO:0007669"/>
    <property type="project" value="UniProtKB-UniRule"/>
</dbReference>
<feature type="domain" description="Dihydroneopterin aldolase/epimerase" evidence="7">
    <location>
        <begin position="8"/>
        <end position="119"/>
    </location>
</feature>
<dbReference type="OrthoDB" id="9803748at2"/>
<comment type="similarity">
    <text evidence="3 6">Belongs to the DHNA family.</text>
</comment>
<protein>
    <recommendedName>
        <fullName evidence="6">7,8-dihydroneopterin aldolase</fullName>
        <ecNumber evidence="6">4.1.2.25</ecNumber>
    </recommendedName>
</protein>
<dbReference type="GO" id="GO:0046654">
    <property type="term" value="P:tetrahydrofolate biosynthetic process"/>
    <property type="evidence" value="ECO:0007669"/>
    <property type="project" value="UniProtKB-UniRule"/>
</dbReference>
<evidence type="ECO:0000256" key="4">
    <source>
        <dbReference type="ARBA" id="ARBA00022909"/>
    </source>
</evidence>
<dbReference type="UniPathway" id="UPA00077">
    <property type="reaction ID" value="UER00154"/>
</dbReference>
<organism evidence="8 9">
    <name type="scientific">Parapedobacter koreensis</name>
    <dbReference type="NCBI Taxonomy" id="332977"/>
    <lineage>
        <taxon>Bacteria</taxon>
        <taxon>Pseudomonadati</taxon>
        <taxon>Bacteroidota</taxon>
        <taxon>Sphingobacteriia</taxon>
        <taxon>Sphingobacteriales</taxon>
        <taxon>Sphingobacteriaceae</taxon>
        <taxon>Parapedobacter</taxon>
    </lineage>
</organism>
<accession>A0A1H7MYC1</accession>
<dbReference type="GO" id="GO:0046656">
    <property type="term" value="P:folic acid biosynthetic process"/>
    <property type="evidence" value="ECO:0007669"/>
    <property type="project" value="UniProtKB-UniRule"/>
</dbReference>
<dbReference type="SUPFAM" id="SSF55620">
    <property type="entry name" value="Tetrahydrobiopterin biosynthesis enzymes-like"/>
    <property type="match status" value="1"/>
</dbReference>